<evidence type="ECO:0000256" key="10">
    <source>
        <dbReference type="ARBA" id="ARBA00023303"/>
    </source>
</evidence>
<evidence type="ECO:0000256" key="4">
    <source>
        <dbReference type="ARBA" id="ARBA00022692"/>
    </source>
</evidence>
<protein>
    <submittedName>
        <fullName evidence="16">ANK_REP_REGION domain-containing protein</fullName>
    </submittedName>
</protein>
<dbReference type="InterPro" id="IPR052076">
    <property type="entry name" value="TRP_cation_channel"/>
</dbReference>
<keyword evidence="15" id="KW-1185">Reference proteome</keyword>
<evidence type="ECO:0000256" key="8">
    <source>
        <dbReference type="ARBA" id="ARBA00023065"/>
    </source>
</evidence>
<dbReference type="OrthoDB" id="5860479at2759"/>
<evidence type="ECO:0000256" key="2">
    <source>
        <dbReference type="ARBA" id="ARBA00022448"/>
    </source>
</evidence>
<dbReference type="PANTHER" id="PTHR47143">
    <property type="entry name" value="TRANSIENT RECEPTOR POTENTIAL CATION CHANNEL PROTEIN PAINLESS"/>
    <property type="match status" value="1"/>
</dbReference>
<keyword evidence="3" id="KW-0716">Sensory transduction</keyword>
<keyword evidence="7 11" id="KW-0040">ANK repeat</keyword>
<evidence type="ECO:0000259" key="13">
    <source>
        <dbReference type="Pfam" id="PF00520"/>
    </source>
</evidence>
<proteinExistence type="predicted"/>
<evidence type="ECO:0000256" key="12">
    <source>
        <dbReference type="SAM" id="Phobius"/>
    </source>
</evidence>
<evidence type="ECO:0000256" key="9">
    <source>
        <dbReference type="ARBA" id="ARBA00023136"/>
    </source>
</evidence>
<organism evidence="16">
    <name type="scientific">Enterobius vermicularis</name>
    <name type="common">Human pinworm</name>
    <dbReference type="NCBI Taxonomy" id="51028"/>
    <lineage>
        <taxon>Eukaryota</taxon>
        <taxon>Metazoa</taxon>
        <taxon>Ecdysozoa</taxon>
        <taxon>Nematoda</taxon>
        <taxon>Chromadorea</taxon>
        <taxon>Rhabditida</taxon>
        <taxon>Spirurina</taxon>
        <taxon>Oxyuridomorpha</taxon>
        <taxon>Oxyuroidea</taxon>
        <taxon>Oxyuridae</taxon>
        <taxon>Enterobius</taxon>
    </lineage>
</organism>
<feature type="repeat" description="ANK" evidence="11">
    <location>
        <begin position="40"/>
        <end position="72"/>
    </location>
</feature>
<dbReference type="PROSITE" id="PS50088">
    <property type="entry name" value="ANK_REPEAT"/>
    <property type="match status" value="2"/>
</dbReference>
<evidence type="ECO:0000256" key="5">
    <source>
        <dbReference type="ARBA" id="ARBA00022737"/>
    </source>
</evidence>
<reference evidence="16" key="1">
    <citation type="submission" date="2017-02" db="UniProtKB">
        <authorList>
            <consortium name="WormBaseParasite"/>
        </authorList>
    </citation>
    <scope>IDENTIFICATION</scope>
</reference>
<evidence type="ECO:0000256" key="3">
    <source>
        <dbReference type="ARBA" id="ARBA00022606"/>
    </source>
</evidence>
<dbReference type="SUPFAM" id="SSF48403">
    <property type="entry name" value="Ankyrin repeat"/>
    <property type="match status" value="1"/>
</dbReference>
<dbReference type="Gene3D" id="1.25.40.20">
    <property type="entry name" value="Ankyrin repeat-containing domain"/>
    <property type="match status" value="1"/>
</dbReference>
<dbReference type="AlphaFoldDB" id="A0A0N4V0U5"/>
<feature type="transmembrane region" description="Helical" evidence="12">
    <location>
        <begin position="376"/>
        <end position="398"/>
    </location>
</feature>
<evidence type="ECO:0000256" key="6">
    <source>
        <dbReference type="ARBA" id="ARBA00022989"/>
    </source>
</evidence>
<keyword evidence="8" id="KW-0406">Ion transport</keyword>
<dbReference type="Pfam" id="PF00520">
    <property type="entry name" value="Ion_trans"/>
    <property type="match status" value="1"/>
</dbReference>
<dbReference type="Gene3D" id="1.10.287.70">
    <property type="match status" value="1"/>
</dbReference>
<reference evidence="14 15" key="2">
    <citation type="submission" date="2018-10" db="EMBL/GenBank/DDBJ databases">
        <authorList>
            <consortium name="Pathogen Informatics"/>
        </authorList>
    </citation>
    <scope>NUCLEOTIDE SEQUENCE [LARGE SCALE GENOMIC DNA]</scope>
</reference>
<dbReference type="GO" id="GO:0005216">
    <property type="term" value="F:monoatomic ion channel activity"/>
    <property type="evidence" value="ECO:0007669"/>
    <property type="project" value="InterPro"/>
</dbReference>
<dbReference type="GO" id="GO:1902495">
    <property type="term" value="C:transmembrane transporter complex"/>
    <property type="evidence" value="ECO:0007669"/>
    <property type="project" value="TreeGrafter"/>
</dbReference>
<feature type="transmembrane region" description="Helical" evidence="12">
    <location>
        <begin position="238"/>
        <end position="258"/>
    </location>
</feature>
<dbReference type="Proteomes" id="UP000274131">
    <property type="component" value="Unassembled WGS sequence"/>
</dbReference>
<gene>
    <name evidence="14" type="ORF">EVEC_LOCUS3257</name>
</gene>
<dbReference type="WBParaSite" id="EVEC_0000354901-mRNA-1">
    <property type="protein sequence ID" value="EVEC_0000354901-mRNA-1"/>
    <property type="gene ID" value="EVEC_0000354901"/>
</dbReference>
<dbReference type="InterPro" id="IPR036770">
    <property type="entry name" value="Ankyrin_rpt-contain_sf"/>
</dbReference>
<comment type="subcellular location">
    <subcellularLocation>
        <location evidence="1">Membrane</location>
        <topology evidence="1">Multi-pass membrane protein</topology>
    </subcellularLocation>
</comment>
<evidence type="ECO:0000256" key="7">
    <source>
        <dbReference type="ARBA" id="ARBA00023043"/>
    </source>
</evidence>
<evidence type="ECO:0000256" key="11">
    <source>
        <dbReference type="PROSITE-ProRule" id="PRU00023"/>
    </source>
</evidence>
<evidence type="ECO:0000256" key="1">
    <source>
        <dbReference type="ARBA" id="ARBA00004141"/>
    </source>
</evidence>
<dbReference type="InterPro" id="IPR005821">
    <property type="entry name" value="Ion_trans_dom"/>
</dbReference>
<dbReference type="Pfam" id="PF12796">
    <property type="entry name" value="Ank_2"/>
    <property type="match status" value="1"/>
</dbReference>
<dbReference type="EMBL" id="UXUI01007547">
    <property type="protein sequence ID" value="VDD88114.1"/>
    <property type="molecule type" value="Genomic_DNA"/>
</dbReference>
<name>A0A0N4V0U5_ENTVE</name>
<keyword evidence="6 12" id="KW-1133">Transmembrane helix</keyword>
<keyword evidence="5" id="KW-0677">Repeat</keyword>
<dbReference type="PROSITE" id="PS50297">
    <property type="entry name" value="ANK_REP_REGION"/>
    <property type="match status" value="2"/>
</dbReference>
<evidence type="ECO:0000313" key="16">
    <source>
        <dbReference type="WBParaSite" id="EVEC_0000354901-mRNA-1"/>
    </source>
</evidence>
<evidence type="ECO:0000313" key="14">
    <source>
        <dbReference type="EMBL" id="VDD88114.1"/>
    </source>
</evidence>
<sequence length="610" mass="71337">MTKNNFEETPLDSAINKGQILIVKLLLDNGALVEPPPTLRATTPLHRAASEDRAEIINLLLSKNAQIDRLDSDGRTCLDIAIDKEHQDCCMAILRHEDWLDVMHASKHNLLTTGQTPMRLLIRRLPKVAEFVFDKCVRTKNKPDEEDFTVWCNYEFLDDSLIIPKPLQERKDSYGARARMDKDEKTQLFHAKLYTTDHEKIISNHPLKIMVECQRLNLLSHPLVGYLLRHKWNAVGRYMYYAGLSLYLIFLLLLTLFVTSQPAPYNINEVQIMNISYEELVEDKAACLLLGFQFYQHHSSYFTSENILELSVYAMSILVVVDFSECSRITGLRMHWQWILAGLCVFFGWINLLFMIRKLPKFGIYVVMFIDVLRTFVQFFVVFVLFLVAFSMLFYIWFQNKPEYRGVSWSLFKTTMMMIGEMDYMTMFFDGDSPDKRVFASPWANIVIFLFVIIMTILLMNLLVGLAVDDIKVVQEKAELTRLAMQVDLVLSVERAMYKTFLPQLIRWSLIRNQKICPNEMNWWRYIRRKFGGYRADRAIATDILSEELDLYTEVQKGIHETQQELLTMKSNIEELRFQQRQQLYILNNIMEKLDVVFESQPNAVPTDTS</sequence>
<dbReference type="PANTHER" id="PTHR47143:SF3">
    <property type="entry name" value="PWWP DOMAIN-CONTAINING PROTEIN"/>
    <property type="match status" value="1"/>
</dbReference>
<keyword evidence="9 12" id="KW-0472">Membrane</keyword>
<accession>A0A0N4V0U5</accession>
<feature type="repeat" description="ANK" evidence="11">
    <location>
        <begin position="6"/>
        <end position="31"/>
    </location>
</feature>
<keyword evidence="2" id="KW-0813">Transport</keyword>
<feature type="domain" description="Ion transport" evidence="13">
    <location>
        <begin position="242"/>
        <end position="478"/>
    </location>
</feature>
<keyword evidence="10" id="KW-0407">Ion channel</keyword>
<feature type="transmembrane region" description="Helical" evidence="12">
    <location>
        <begin position="336"/>
        <end position="356"/>
    </location>
</feature>
<keyword evidence="4 12" id="KW-0812">Transmembrane</keyword>
<dbReference type="SMART" id="SM00248">
    <property type="entry name" value="ANK"/>
    <property type="match status" value="3"/>
</dbReference>
<feature type="transmembrane region" description="Helical" evidence="12">
    <location>
        <begin position="443"/>
        <end position="468"/>
    </location>
</feature>
<evidence type="ECO:0000313" key="15">
    <source>
        <dbReference type="Proteomes" id="UP000274131"/>
    </source>
</evidence>
<dbReference type="STRING" id="51028.A0A0N4V0U5"/>
<dbReference type="InterPro" id="IPR002110">
    <property type="entry name" value="Ankyrin_rpt"/>
</dbReference>